<evidence type="ECO:0000256" key="7">
    <source>
        <dbReference type="ARBA" id="ARBA00022833"/>
    </source>
</evidence>
<keyword evidence="14" id="KW-1185">Reference proteome</keyword>
<feature type="binding site" evidence="10">
    <location>
        <position position="242"/>
    </location>
    <ligand>
        <name>Zn(2+)</name>
        <dbReference type="ChEBI" id="CHEBI:29105"/>
    </ligand>
</feature>
<dbReference type="InterPro" id="IPR031944">
    <property type="entry name" value="RsgA_N"/>
</dbReference>
<keyword evidence="8 10" id="KW-0694">RNA-binding</keyword>
<evidence type="ECO:0000256" key="5">
    <source>
        <dbReference type="ARBA" id="ARBA00022741"/>
    </source>
</evidence>
<keyword evidence="2 10" id="KW-0690">Ribosome biogenesis</keyword>
<dbReference type="Gene3D" id="1.10.40.50">
    <property type="entry name" value="Probable gtpase engc, domain 3"/>
    <property type="match status" value="1"/>
</dbReference>
<dbReference type="EC" id="3.6.1.-" evidence="10"/>
<name>A0ABT7UCG0_9FIRM</name>
<keyword evidence="1 10" id="KW-0963">Cytoplasm</keyword>
<comment type="subcellular location">
    <subcellularLocation>
        <location evidence="10">Cytoplasm</location>
    </subcellularLocation>
</comment>
<proteinExistence type="inferred from homology"/>
<dbReference type="PROSITE" id="PS50936">
    <property type="entry name" value="ENGC_GTPASE"/>
    <property type="match status" value="1"/>
</dbReference>
<protein>
    <recommendedName>
        <fullName evidence="10">Small ribosomal subunit biogenesis GTPase RsgA</fullName>
        <ecNumber evidence="10">3.6.1.-</ecNumber>
    </recommendedName>
</protein>
<reference evidence="13 14" key="3">
    <citation type="submission" date="2023-06" db="EMBL/GenBank/DDBJ databases">
        <authorList>
            <person name="Zeman M."/>
            <person name="Kubasova T."/>
            <person name="Jahodarova E."/>
            <person name="Nykrynova M."/>
            <person name="Rychlik I."/>
        </authorList>
    </citation>
    <scope>NUCLEOTIDE SEQUENCE [LARGE SCALE GENOMIC DNA]</scope>
    <source>
        <strain evidence="13 14">ET39</strain>
    </source>
</reference>
<dbReference type="Gene3D" id="2.40.50.140">
    <property type="entry name" value="Nucleic acid-binding proteins"/>
    <property type="match status" value="1"/>
</dbReference>
<evidence type="ECO:0000256" key="3">
    <source>
        <dbReference type="ARBA" id="ARBA00022723"/>
    </source>
</evidence>
<dbReference type="SUPFAM" id="SSF52540">
    <property type="entry name" value="P-loop containing nucleoside triphosphate hydrolases"/>
    <property type="match status" value="1"/>
</dbReference>
<evidence type="ECO:0000256" key="1">
    <source>
        <dbReference type="ARBA" id="ARBA00022490"/>
    </source>
</evidence>
<dbReference type="Pfam" id="PF03193">
    <property type="entry name" value="RsgA_GTPase"/>
    <property type="match status" value="1"/>
</dbReference>
<keyword evidence="4 10" id="KW-0699">rRNA-binding</keyword>
<dbReference type="NCBIfam" id="TIGR00157">
    <property type="entry name" value="ribosome small subunit-dependent GTPase A"/>
    <property type="match status" value="1"/>
</dbReference>
<feature type="binding site" evidence="10">
    <location>
        <position position="247"/>
    </location>
    <ligand>
        <name>Zn(2+)</name>
        <dbReference type="ChEBI" id="CHEBI:29105"/>
    </ligand>
</feature>
<dbReference type="PROSITE" id="PS51721">
    <property type="entry name" value="G_CP"/>
    <property type="match status" value="1"/>
</dbReference>
<dbReference type="InterPro" id="IPR027417">
    <property type="entry name" value="P-loop_NTPase"/>
</dbReference>
<evidence type="ECO:0000256" key="2">
    <source>
        <dbReference type="ARBA" id="ARBA00022517"/>
    </source>
</evidence>
<comment type="function">
    <text evidence="10">One of several proteins that assist in the late maturation steps of the functional core of the 30S ribosomal subunit. Helps release RbfA from mature subunits. May play a role in the assembly of ribosomal proteins into the subunit. Circularly permuted GTPase that catalyzes slow GTP hydrolysis, GTPase activity is stimulated by the 30S ribosomal subunit.</text>
</comment>
<evidence type="ECO:0000313" key="14">
    <source>
        <dbReference type="Proteomes" id="UP001529340"/>
    </source>
</evidence>
<evidence type="ECO:0000259" key="11">
    <source>
        <dbReference type="PROSITE" id="PS50936"/>
    </source>
</evidence>
<feature type="binding site" evidence="10">
    <location>
        <begin position="161"/>
        <end position="169"/>
    </location>
    <ligand>
        <name>GTP</name>
        <dbReference type="ChEBI" id="CHEBI:37565"/>
    </ligand>
</feature>
<comment type="cofactor">
    <cofactor evidence="10">
        <name>Zn(2+)</name>
        <dbReference type="ChEBI" id="CHEBI:29105"/>
    </cofactor>
    <text evidence="10">Binds 1 zinc ion per subunit.</text>
</comment>
<dbReference type="PANTHER" id="PTHR32120:SF11">
    <property type="entry name" value="SMALL RIBOSOMAL SUBUNIT BIOGENESIS GTPASE RSGA 1, MITOCHONDRIAL-RELATED"/>
    <property type="match status" value="1"/>
</dbReference>
<sequence>MEKGKIIKIISNQYDVRLESGETLRCVAMGKLRKRSSPIVGDYVQVERFEGSNGIQRIEERRNELRRPAIANVDQAIIVMSTLIPDYSPLLIDRLIFQICYANIQPILCVTKMDLIDADSWIHRSISEYRASGYTVVESGEGYDESALTALLKDKVSVLTGQSGAGKSSLLNRIEPSFHLHTQQTSKALGRGRHTTRHCELHPVAGGWVADTPGFSSLDFSYMSIDALAACIPDFQPYLGECRFKDCVHLKEPDCAIKQAVAQGKIHAERYRHYAEVAEQIAQAPVRY</sequence>
<comment type="subunit">
    <text evidence="10">Monomer. Associates with 30S ribosomal subunit, binds 16S rRNA.</text>
</comment>
<evidence type="ECO:0000256" key="10">
    <source>
        <dbReference type="HAMAP-Rule" id="MF_01820"/>
    </source>
</evidence>
<dbReference type="Gene3D" id="3.40.50.300">
    <property type="entry name" value="P-loop containing nucleotide triphosphate hydrolases"/>
    <property type="match status" value="1"/>
</dbReference>
<accession>A0ABT7UCG0</accession>
<dbReference type="HAMAP" id="MF_01820">
    <property type="entry name" value="GTPase_RsgA"/>
    <property type="match status" value="1"/>
</dbReference>
<dbReference type="InterPro" id="IPR012340">
    <property type="entry name" value="NA-bd_OB-fold"/>
</dbReference>
<keyword evidence="3 10" id="KW-0479">Metal-binding</keyword>
<dbReference type="EMBL" id="JAUDCG010000024">
    <property type="protein sequence ID" value="MDM8157297.1"/>
    <property type="molecule type" value="Genomic_DNA"/>
</dbReference>
<feature type="binding site" evidence="10">
    <location>
        <begin position="111"/>
        <end position="114"/>
    </location>
    <ligand>
        <name>GTP</name>
        <dbReference type="ChEBI" id="CHEBI:37565"/>
    </ligand>
</feature>
<dbReference type="Pfam" id="PF16745">
    <property type="entry name" value="RsgA_N"/>
    <property type="match status" value="1"/>
</dbReference>
<evidence type="ECO:0000256" key="4">
    <source>
        <dbReference type="ARBA" id="ARBA00022730"/>
    </source>
</evidence>
<evidence type="ECO:0000256" key="9">
    <source>
        <dbReference type="ARBA" id="ARBA00023134"/>
    </source>
</evidence>
<feature type="domain" description="EngC GTPase" evidence="11">
    <location>
        <begin position="71"/>
        <end position="216"/>
    </location>
</feature>
<feature type="binding site" evidence="10">
    <location>
        <position position="249"/>
    </location>
    <ligand>
        <name>Zn(2+)</name>
        <dbReference type="ChEBI" id="CHEBI:29105"/>
    </ligand>
</feature>
<keyword evidence="5 10" id="KW-0547">Nucleotide-binding</keyword>
<dbReference type="InterPro" id="IPR004881">
    <property type="entry name" value="Ribosome_biogen_GTPase_RsgA"/>
</dbReference>
<keyword evidence="6 10" id="KW-0378">Hydrolase</keyword>
<dbReference type="RefSeq" id="WP_289607755.1">
    <property type="nucleotide sequence ID" value="NZ_JAUDCG010000024.1"/>
</dbReference>
<keyword evidence="9 10" id="KW-0342">GTP-binding</keyword>
<evidence type="ECO:0000313" key="13">
    <source>
        <dbReference type="EMBL" id="MDM8157297.1"/>
    </source>
</evidence>
<dbReference type="InterPro" id="IPR010914">
    <property type="entry name" value="RsgA_GTPase_dom"/>
</dbReference>
<keyword evidence="7 10" id="KW-0862">Zinc</keyword>
<reference evidence="13 14" key="2">
    <citation type="submission" date="2023-06" db="EMBL/GenBank/DDBJ databases">
        <title>Identification and characterization of horizontal gene transfer across gut microbiota members of farm animals based on homology search.</title>
        <authorList>
            <person name="Schwarzerova J."/>
            <person name="Nykrynova M."/>
            <person name="Jureckova K."/>
            <person name="Cejkova D."/>
            <person name="Rychlik I."/>
        </authorList>
    </citation>
    <scope>NUCLEOTIDE SEQUENCE [LARGE SCALE GENOMIC DNA]</scope>
    <source>
        <strain evidence="13 14">ET39</strain>
    </source>
</reference>
<comment type="caution">
    <text evidence="13">The sequence shown here is derived from an EMBL/GenBank/DDBJ whole genome shotgun (WGS) entry which is preliminary data.</text>
</comment>
<dbReference type="InterPro" id="IPR030378">
    <property type="entry name" value="G_CP_dom"/>
</dbReference>
<gene>
    <name evidence="10 13" type="primary">rsgA</name>
    <name evidence="13" type="ORF">QUV96_06565</name>
</gene>
<evidence type="ECO:0000256" key="8">
    <source>
        <dbReference type="ARBA" id="ARBA00022884"/>
    </source>
</evidence>
<dbReference type="SUPFAM" id="SSF50249">
    <property type="entry name" value="Nucleic acid-binding proteins"/>
    <property type="match status" value="1"/>
</dbReference>
<organism evidence="13 14">
    <name type="scientific">Amedibacillus dolichus</name>
    <dbReference type="NCBI Taxonomy" id="31971"/>
    <lineage>
        <taxon>Bacteria</taxon>
        <taxon>Bacillati</taxon>
        <taxon>Bacillota</taxon>
        <taxon>Erysipelotrichia</taxon>
        <taxon>Erysipelotrichales</taxon>
        <taxon>Erysipelotrichaceae</taxon>
        <taxon>Amedibacillus</taxon>
    </lineage>
</organism>
<feature type="domain" description="CP-type G" evidence="12">
    <location>
        <begin position="62"/>
        <end position="218"/>
    </location>
</feature>
<dbReference type="CDD" id="cd01854">
    <property type="entry name" value="YjeQ_EngC"/>
    <property type="match status" value="1"/>
</dbReference>
<dbReference type="PANTHER" id="PTHR32120">
    <property type="entry name" value="SMALL RIBOSOMAL SUBUNIT BIOGENESIS GTPASE RSGA"/>
    <property type="match status" value="1"/>
</dbReference>
<evidence type="ECO:0000259" key="12">
    <source>
        <dbReference type="PROSITE" id="PS51721"/>
    </source>
</evidence>
<dbReference type="Proteomes" id="UP001529340">
    <property type="component" value="Unassembled WGS sequence"/>
</dbReference>
<reference evidence="14" key="1">
    <citation type="submission" date="2023-06" db="EMBL/GenBank/DDBJ databases">
        <title>Identification and characterization of horizontal gene transfer across gut microbiota members of farm animals based on homology search.</title>
        <authorList>
            <person name="Zeman M."/>
            <person name="Kubasova T."/>
            <person name="Jahodarova E."/>
            <person name="Nykrynova M."/>
            <person name="Rychlik I."/>
        </authorList>
    </citation>
    <scope>NUCLEOTIDE SEQUENCE [LARGE SCALE GENOMIC DNA]</scope>
    <source>
        <strain evidence="14">ET39</strain>
    </source>
</reference>
<evidence type="ECO:0000256" key="6">
    <source>
        <dbReference type="ARBA" id="ARBA00022801"/>
    </source>
</evidence>
<comment type="similarity">
    <text evidence="10">Belongs to the TRAFAC class YlqF/YawG GTPase family. RsgA subfamily.</text>
</comment>
<feature type="binding site" evidence="10">
    <location>
        <position position="255"/>
    </location>
    <ligand>
        <name>Zn(2+)</name>
        <dbReference type="ChEBI" id="CHEBI:29105"/>
    </ligand>
</feature>